<dbReference type="GO" id="GO:0005840">
    <property type="term" value="C:ribosome"/>
    <property type="evidence" value="ECO:0007669"/>
    <property type="project" value="UniProtKB-KW"/>
</dbReference>
<proteinExistence type="predicted"/>
<evidence type="ECO:0000313" key="1">
    <source>
        <dbReference type="EMBL" id="QDB64172.1"/>
    </source>
</evidence>
<geneLocation type="mitochondrion" evidence="1"/>
<accession>A0A4Y5T950</accession>
<keyword evidence="1" id="KW-0689">Ribosomal protein</keyword>
<keyword evidence="1" id="KW-0496">Mitochondrion</keyword>
<protein>
    <submittedName>
        <fullName evidence="1">Ribosomal protein L31</fullName>
    </submittedName>
</protein>
<dbReference type="AlphaFoldDB" id="A0A4Y5T950"/>
<keyword evidence="1" id="KW-0687">Ribonucleoprotein</keyword>
<sequence>MKNYKILLSSKILSDGRLIYRPNLFFLPRHKRLSIDVINKPILLMKDSSEELWSLFDPYKKK</sequence>
<gene>
    <name evidence="1" type="primary">rpl31</name>
</gene>
<name>A0A4Y5T950_9PHAE</name>
<dbReference type="EMBL" id="MG940857">
    <property type="protein sequence ID" value="QDB64172.1"/>
    <property type="molecule type" value="Genomic_DNA"/>
</dbReference>
<reference evidence="1" key="1">
    <citation type="submission" date="2018-02" db="EMBL/GenBank/DDBJ databases">
        <title>Mitochondrial genome of the brown alga Ishige okamurae.</title>
        <authorList>
            <person name="Liu F."/>
        </authorList>
    </citation>
    <scope>NUCLEOTIDE SEQUENCE</scope>
</reference>
<organism evidence="1">
    <name type="scientific">Ishige okamurae</name>
    <dbReference type="NCBI Taxonomy" id="233772"/>
    <lineage>
        <taxon>Eukaryota</taxon>
        <taxon>Sar</taxon>
        <taxon>Stramenopiles</taxon>
        <taxon>Ochrophyta</taxon>
        <taxon>PX clade</taxon>
        <taxon>Phaeophyceae</taxon>
        <taxon>Ectocarpales</taxon>
        <taxon>Ishigeaceae</taxon>
        <taxon>Ishige</taxon>
    </lineage>
</organism>